<evidence type="ECO:0000313" key="3">
    <source>
        <dbReference type="EMBL" id="SNB55663.1"/>
    </source>
</evidence>
<dbReference type="Proteomes" id="UP000197065">
    <property type="component" value="Unassembled WGS sequence"/>
</dbReference>
<dbReference type="AlphaFoldDB" id="A0A212Q8I8"/>
<feature type="coiled-coil region" evidence="1">
    <location>
        <begin position="34"/>
        <end position="150"/>
    </location>
</feature>
<evidence type="ECO:0008006" key="5">
    <source>
        <dbReference type="Google" id="ProtNLM"/>
    </source>
</evidence>
<gene>
    <name evidence="3" type="ORF">SAMN07250955_101495</name>
</gene>
<dbReference type="EMBL" id="FYEH01000001">
    <property type="protein sequence ID" value="SNB55663.1"/>
    <property type="molecule type" value="Genomic_DNA"/>
</dbReference>
<proteinExistence type="predicted"/>
<reference evidence="3 4" key="1">
    <citation type="submission" date="2017-06" db="EMBL/GenBank/DDBJ databases">
        <authorList>
            <person name="Kim H.J."/>
            <person name="Triplett B.A."/>
        </authorList>
    </citation>
    <scope>NUCLEOTIDE SEQUENCE [LARGE SCALE GENOMIC DNA]</scope>
    <source>
        <strain evidence="3 4">B29T1</strain>
    </source>
</reference>
<sequence>MKKTTIVMLAALILLDGCAYFDAKNDVNANRARIQTAKDAQQAEEDRRAGLQAEQEDVMNAQTQVSSDLNTELAKLDAQQAKLARLRASSQASKRKAGLLQNRLNELKADYSDTSMQLQTSQAANDPAAVAARQSQLRQLKQQIDAAAREVDALTN</sequence>
<feature type="chain" id="PRO_5012781357" description="Lipoprotein" evidence="2">
    <location>
        <begin position="20"/>
        <end position="156"/>
    </location>
</feature>
<evidence type="ECO:0000313" key="4">
    <source>
        <dbReference type="Proteomes" id="UP000197065"/>
    </source>
</evidence>
<evidence type="ECO:0000256" key="2">
    <source>
        <dbReference type="SAM" id="SignalP"/>
    </source>
</evidence>
<feature type="signal peptide" evidence="2">
    <location>
        <begin position="1"/>
        <end position="19"/>
    </location>
</feature>
<organism evidence="3 4">
    <name type="scientific">Arboricoccus pini</name>
    <dbReference type="NCBI Taxonomy" id="1963835"/>
    <lineage>
        <taxon>Bacteria</taxon>
        <taxon>Pseudomonadati</taxon>
        <taxon>Pseudomonadota</taxon>
        <taxon>Alphaproteobacteria</taxon>
        <taxon>Geminicoccales</taxon>
        <taxon>Geminicoccaceae</taxon>
        <taxon>Arboricoccus</taxon>
    </lineage>
</organism>
<keyword evidence="4" id="KW-1185">Reference proteome</keyword>
<keyword evidence="1" id="KW-0175">Coiled coil</keyword>
<keyword evidence="2" id="KW-0732">Signal</keyword>
<protein>
    <recommendedName>
        <fullName evidence="5">Lipoprotein</fullName>
    </recommendedName>
</protein>
<evidence type="ECO:0000256" key="1">
    <source>
        <dbReference type="SAM" id="Coils"/>
    </source>
</evidence>
<accession>A0A212Q8I8</accession>
<dbReference type="RefSeq" id="WP_133063823.1">
    <property type="nucleotide sequence ID" value="NZ_FYEH01000001.1"/>
</dbReference>
<name>A0A212Q8I8_9PROT</name>